<evidence type="ECO:0000256" key="2">
    <source>
        <dbReference type="ARBA" id="ARBA00009085"/>
    </source>
</evidence>
<evidence type="ECO:0000256" key="5">
    <source>
        <dbReference type="ARBA" id="ARBA00022786"/>
    </source>
</evidence>
<dbReference type="CDD" id="cd02674">
    <property type="entry name" value="Peptidase_C19R"/>
    <property type="match status" value="1"/>
</dbReference>
<dbReference type="AlphaFoldDB" id="A0A2P6THT3"/>
<comment type="caution">
    <text evidence="11">The sequence shown here is derived from an EMBL/GenBank/DDBJ whole genome shotgun (WGS) entry which is preliminary data.</text>
</comment>
<dbReference type="InterPro" id="IPR006615">
    <property type="entry name" value="Pept_C19_DUSP"/>
</dbReference>
<proteinExistence type="inferred from homology"/>
<name>A0A2P6THT3_CHLSO</name>
<feature type="region of interest" description="Disordered" evidence="8">
    <location>
        <begin position="1073"/>
        <end position="1165"/>
    </location>
</feature>
<dbReference type="PROSITE" id="PS51283">
    <property type="entry name" value="DUSP"/>
    <property type="match status" value="1"/>
</dbReference>
<dbReference type="InterPro" id="IPR050185">
    <property type="entry name" value="Ub_carboxyl-term_hydrolase"/>
</dbReference>
<dbReference type="GO" id="GO:0016579">
    <property type="term" value="P:protein deubiquitination"/>
    <property type="evidence" value="ECO:0007669"/>
    <property type="project" value="InterPro"/>
</dbReference>
<keyword evidence="7" id="KW-0788">Thiol protease</keyword>
<feature type="region of interest" description="Disordered" evidence="8">
    <location>
        <begin position="1"/>
        <end position="30"/>
    </location>
</feature>
<dbReference type="GO" id="GO:0006508">
    <property type="term" value="P:proteolysis"/>
    <property type="evidence" value="ECO:0007669"/>
    <property type="project" value="UniProtKB-KW"/>
</dbReference>
<keyword evidence="6 11" id="KW-0378">Hydrolase</keyword>
<feature type="compositionally biased region" description="Low complexity" evidence="8">
    <location>
        <begin position="1073"/>
        <end position="1117"/>
    </location>
</feature>
<feature type="compositionally biased region" description="Pro residues" evidence="8">
    <location>
        <begin position="252"/>
        <end position="264"/>
    </location>
</feature>
<dbReference type="EMBL" id="LHPG02000015">
    <property type="protein sequence ID" value="PRW33861.1"/>
    <property type="molecule type" value="Genomic_DNA"/>
</dbReference>
<dbReference type="PROSITE" id="PS50235">
    <property type="entry name" value="USP_3"/>
    <property type="match status" value="1"/>
</dbReference>
<dbReference type="InterPro" id="IPR028889">
    <property type="entry name" value="USP"/>
</dbReference>
<evidence type="ECO:0000256" key="4">
    <source>
        <dbReference type="ARBA" id="ARBA00022670"/>
    </source>
</evidence>
<dbReference type="Gene3D" id="3.90.70.10">
    <property type="entry name" value="Cysteine proteinases"/>
    <property type="match status" value="2"/>
</dbReference>
<gene>
    <name evidence="11" type="ORF">C2E21_7452</name>
</gene>
<protein>
    <recommendedName>
        <fullName evidence="3">ubiquitinyl hydrolase 1</fullName>
        <ecNumber evidence="3">3.4.19.12</ecNumber>
    </recommendedName>
</protein>
<evidence type="ECO:0000259" key="10">
    <source>
        <dbReference type="PROSITE" id="PS51283"/>
    </source>
</evidence>
<feature type="region of interest" description="Disordered" evidence="8">
    <location>
        <begin position="684"/>
        <end position="777"/>
    </location>
</feature>
<sequence>MNLVFPELSGQEQAEAVKRTEEEAGAHEPAAGDAHFAVSNKWFAQWCQHTGFAYDPAHKRARVEALEQPGPRPGPIDNSDLLGQPPSSSDLTAEQQAGVAHLRQHLEDRKDYWVLSEPTWNLLKEWYGCSGPEVRRQYHTAGKRLQLDAHQMHFRAMAAPGGGQGEREAVVGASPLCTVGDLKDMACRALGIQDAQQWSLWDYAGQKTGTNLELSLHKTLPGAKLADQQALLLAPKSAKQEAGTSSAAAAPLPVPGALPGTPPSPTLLLPAPGPLPLGSPLRLNSPRYGACSPTSPLARSFDRAPAWAEDVVSESSGRAHGLAGLGNLGNTCFMNSSLQCLAHTPPLMQTFLSDAYRRDLNKDNPLSLGGKLALAFGALMGKLWQGGVASVSPKLFKWQLAKFAPQFSGYAQQDSQELLAFLLDGLHEDLNRITDKPYIEDKDAEGRPDAEVAAEAWTNYRRRNDSVIVDAFQGLYRSVLTCPDCSFHSVKFDPFMYLSLPLPSSKMRAITFTAAYVDGSAPPRRYGIEVPRSATVGQLYGGMAELVGLQPGGAPEDRLLLTQFNLSSGDSAVYSDLKARVSGIEDLRTGRFSIHRTPPHYVLFVYHSAEEGPRAPGTRAVLVYHKTKGYSSQSYVIPATPLFVPGGAELAAELACSEEGGGGDTLVAHPRVQAQLRALLRPCRKQPEEEEQAPEPAAPEEAAANGPSSGSPVPMDAAPASEEAAAGAPAASVAGEGDGEAMEVEQAQQAQQAQQEQQQEAQQQEAQQPQQEQQQDGETFDMWAPQKEDARKAAAAAAAAAASQPAYLLKLAKKSSYGSGVNTYGIKPSDVLKDGETEEPLILLAEWQSAAEQLYDPKPLLSAEQHASAAALAERQRDGGKSVGLADCLETFLQPEQLDADDCWYCSKCKQHVQADKKLDLWSLPDVLVIHLKRFSYSRYSRDKLDTLVDFPLTGLDMGPYLLPQSGNGGTTSGALGGGGAPIYDCFAVSNHYGGMGGGHYTAYARVPGTAAAEGEGDLGHWYTFDDSHVGKMEASGVRTAAAYVLFYRRRGSCAVDVDALLAQRAAAQRSALDMGAGPSSRQQQQQAAAAASPAADASMLDSQEALEAASQEAAAAHGQPPPPPPLPGSGLLGKRQPDTIDEELEEDSKDELAPAAGGMPIDLD</sequence>
<keyword evidence="12" id="KW-1185">Reference proteome</keyword>
<dbReference type="PANTHER" id="PTHR21646:SF24">
    <property type="entry name" value="UBIQUITIN CARBOXYL-TERMINAL HYDROLASE"/>
    <property type="match status" value="1"/>
</dbReference>
<evidence type="ECO:0000256" key="1">
    <source>
        <dbReference type="ARBA" id="ARBA00000707"/>
    </source>
</evidence>
<dbReference type="Gene3D" id="3.30.2230.10">
    <property type="entry name" value="DUSP-like"/>
    <property type="match status" value="1"/>
</dbReference>
<feature type="compositionally biased region" description="Low complexity" evidence="8">
    <location>
        <begin position="745"/>
        <end position="774"/>
    </location>
</feature>
<dbReference type="SUPFAM" id="SSF54001">
    <property type="entry name" value="Cysteine proteinases"/>
    <property type="match status" value="1"/>
</dbReference>
<feature type="domain" description="DUSP" evidence="10">
    <location>
        <begin position="8"/>
        <end position="139"/>
    </location>
</feature>
<feature type="compositionally biased region" description="Basic and acidic residues" evidence="8">
    <location>
        <begin position="15"/>
        <end position="26"/>
    </location>
</feature>
<evidence type="ECO:0000256" key="3">
    <source>
        <dbReference type="ARBA" id="ARBA00012759"/>
    </source>
</evidence>
<dbReference type="Proteomes" id="UP000239899">
    <property type="component" value="Unassembled WGS sequence"/>
</dbReference>
<dbReference type="PANTHER" id="PTHR21646">
    <property type="entry name" value="UBIQUITIN CARBOXYL-TERMINAL HYDROLASE"/>
    <property type="match status" value="1"/>
</dbReference>
<dbReference type="InterPro" id="IPR018200">
    <property type="entry name" value="USP_CS"/>
</dbReference>
<dbReference type="InterPro" id="IPR035927">
    <property type="entry name" value="DUSP-like_sf"/>
</dbReference>
<evidence type="ECO:0000256" key="6">
    <source>
        <dbReference type="ARBA" id="ARBA00022801"/>
    </source>
</evidence>
<dbReference type="InterPro" id="IPR001394">
    <property type="entry name" value="Peptidase_C19_UCH"/>
</dbReference>
<evidence type="ECO:0000256" key="7">
    <source>
        <dbReference type="ARBA" id="ARBA00022807"/>
    </source>
</evidence>
<dbReference type="SUPFAM" id="SSF143791">
    <property type="entry name" value="DUSP-like"/>
    <property type="match status" value="1"/>
</dbReference>
<comment type="similarity">
    <text evidence="2">Belongs to the peptidase C19 family.</text>
</comment>
<dbReference type="STRING" id="3076.A0A2P6THT3"/>
<evidence type="ECO:0000259" key="9">
    <source>
        <dbReference type="PROSITE" id="PS50235"/>
    </source>
</evidence>
<dbReference type="SMART" id="SM00695">
    <property type="entry name" value="DUSP"/>
    <property type="match status" value="1"/>
</dbReference>
<dbReference type="InterPro" id="IPR038765">
    <property type="entry name" value="Papain-like_cys_pep_sf"/>
</dbReference>
<keyword evidence="4" id="KW-0645">Protease</keyword>
<dbReference type="OrthoDB" id="292964at2759"/>
<accession>A0A2P6THT3</accession>
<evidence type="ECO:0000313" key="11">
    <source>
        <dbReference type="EMBL" id="PRW33861.1"/>
    </source>
</evidence>
<dbReference type="EC" id="3.4.19.12" evidence="3"/>
<dbReference type="Pfam" id="PF06337">
    <property type="entry name" value="DUSP"/>
    <property type="match status" value="1"/>
</dbReference>
<feature type="compositionally biased region" description="Low complexity" evidence="8">
    <location>
        <begin position="717"/>
        <end position="735"/>
    </location>
</feature>
<dbReference type="GO" id="GO:0004843">
    <property type="term" value="F:cysteine-type deubiquitinase activity"/>
    <property type="evidence" value="ECO:0007669"/>
    <property type="project" value="UniProtKB-EC"/>
</dbReference>
<comment type="catalytic activity">
    <reaction evidence="1">
        <text>Thiol-dependent hydrolysis of ester, thioester, amide, peptide and isopeptide bonds formed by the C-terminal Gly of ubiquitin (a 76-residue protein attached to proteins as an intracellular targeting signal).</text>
        <dbReference type="EC" id="3.4.19.12"/>
    </reaction>
</comment>
<reference evidence="11 12" key="1">
    <citation type="journal article" date="2018" name="Plant J.">
        <title>Genome sequences of Chlorella sorokiniana UTEX 1602 and Micractinium conductrix SAG 241.80: implications to maltose excretion by a green alga.</title>
        <authorList>
            <person name="Arriola M.B."/>
            <person name="Velmurugan N."/>
            <person name="Zhang Y."/>
            <person name="Plunkett M.H."/>
            <person name="Hondzo H."/>
            <person name="Barney B.M."/>
        </authorList>
    </citation>
    <scope>NUCLEOTIDE SEQUENCE [LARGE SCALE GENOMIC DNA]</scope>
    <source>
        <strain evidence="12">UTEX 1602</strain>
    </source>
</reference>
<feature type="region of interest" description="Disordered" evidence="8">
    <location>
        <begin position="67"/>
        <end position="97"/>
    </location>
</feature>
<dbReference type="Pfam" id="PF00443">
    <property type="entry name" value="UCH"/>
    <property type="match status" value="1"/>
</dbReference>
<feature type="compositionally biased region" description="Polar residues" evidence="8">
    <location>
        <begin position="85"/>
        <end position="95"/>
    </location>
</feature>
<feature type="domain" description="USP" evidence="9">
    <location>
        <begin position="323"/>
        <end position="1051"/>
    </location>
</feature>
<evidence type="ECO:0000256" key="8">
    <source>
        <dbReference type="SAM" id="MobiDB-lite"/>
    </source>
</evidence>
<organism evidence="11 12">
    <name type="scientific">Chlorella sorokiniana</name>
    <name type="common">Freshwater green alga</name>
    <dbReference type="NCBI Taxonomy" id="3076"/>
    <lineage>
        <taxon>Eukaryota</taxon>
        <taxon>Viridiplantae</taxon>
        <taxon>Chlorophyta</taxon>
        <taxon>core chlorophytes</taxon>
        <taxon>Trebouxiophyceae</taxon>
        <taxon>Chlorellales</taxon>
        <taxon>Chlorellaceae</taxon>
        <taxon>Chlorella clade</taxon>
        <taxon>Chlorella</taxon>
    </lineage>
</organism>
<dbReference type="PROSITE" id="PS00972">
    <property type="entry name" value="USP_1"/>
    <property type="match status" value="1"/>
</dbReference>
<evidence type="ECO:0000313" key="12">
    <source>
        <dbReference type="Proteomes" id="UP000239899"/>
    </source>
</evidence>
<keyword evidence="5" id="KW-0833">Ubl conjugation pathway</keyword>
<feature type="compositionally biased region" description="Acidic residues" evidence="8">
    <location>
        <begin position="1140"/>
        <end position="1150"/>
    </location>
</feature>
<feature type="region of interest" description="Disordered" evidence="8">
    <location>
        <begin position="236"/>
        <end position="264"/>
    </location>
</feature>